<reference evidence="8" key="1">
    <citation type="journal article" date="2024" name="IScience">
        <title>Strigolactones Initiate the Formation of Haustorium-like Structures in Castilleja.</title>
        <authorList>
            <person name="Buerger M."/>
            <person name="Peterson D."/>
            <person name="Chory J."/>
        </authorList>
    </citation>
    <scope>NUCLEOTIDE SEQUENCE [LARGE SCALE GENOMIC DNA]</scope>
</reference>
<dbReference type="InterPro" id="IPR006140">
    <property type="entry name" value="D-isomer_DH_NAD-bd"/>
</dbReference>
<evidence type="ECO:0000259" key="6">
    <source>
        <dbReference type="Pfam" id="PF02826"/>
    </source>
</evidence>
<dbReference type="InterPro" id="IPR050223">
    <property type="entry name" value="D-isomer_2-hydroxyacid_DH"/>
</dbReference>
<keyword evidence="2 4" id="KW-0560">Oxidoreductase</keyword>
<feature type="domain" description="D-isomer specific 2-hydroxyacid dehydrogenase catalytic" evidence="5">
    <location>
        <begin position="51"/>
        <end position="310"/>
    </location>
</feature>
<accession>A0ABD3C3X9</accession>
<dbReference type="GO" id="GO:0016616">
    <property type="term" value="F:oxidoreductase activity, acting on the CH-OH group of donors, NAD or NADP as acceptor"/>
    <property type="evidence" value="ECO:0007669"/>
    <property type="project" value="UniProtKB-ARBA"/>
</dbReference>
<dbReference type="FunFam" id="3.40.50.720:FF:000213">
    <property type="entry name" value="Putative 2-hydroxyacid dehydrogenase"/>
    <property type="match status" value="1"/>
</dbReference>
<proteinExistence type="inferred from homology"/>
<name>A0ABD3C3X9_9LAMI</name>
<feature type="domain" description="D-isomer specific 2-hydroxyacid dehydrogenase NAD-binding" evidence="6">
    <location>
        <begin position="115"/>
        <end position="288"/>
    </location>
</feature>
<comment type="caution">
    <text evidence="7">The sequence shown here is derived from an EMBL/GenBank/DDBJ whole genome shotgun (WGS) entry which is preliminary data.</text>
</comment>
<dbReference type="SUPFAM" id="SSF51735">
    <property type="entry name" value="NAD(P)-binding Rossmann-fold domains"/>
    <property type="match status" value="1"/>
</dbReference>
<sequence>MAEGHLPEIIVFGPPTIFYTHGNKLSSRFRVLKPFESPIPLAQFLTAQAQTTRAALCSSSFTLSAAVLRHLPSLRMVFACSAGLDNIDLAECRRRGIAVANAAEIFSTDVADLAVGLLLDVLRKISAGDGYLKDGLWIKQGSYPLGYKLGGKQVGIVGLGSIGLKVAKRLESFGCDISYHSRTKKPSIPYVFYPDIQKLASTSDILILCCSLTDQTHHMINRDILLALGKEGFIVNVARGAVIDEKELVSCLRKGEIGGAGLDVFENEPCVLNELYRLDNVVLSPHAGVFTEESFRDLFELVIGNLEAFFLEISR</sequence>
<evidence type="ECO:0000313" key="7">
    <source>
        <dbReference type="EMBL" id="KAL3624485.1"/>
    </source>
</evidence>
<organism evidence="7 8">
    <name type="scientific">Castilleja foliolosa</name>
    <dbReference type="NCBI Taxonomy" id="1961234"/>
    <lineage>
        <taxon>Eukaryota</taxon>
        <taxon>Viridiplantae</taxon>
        <taxon>Streptophyta</taxon>
        <taxon>Embryophyta</taxon>
        <taxon>Tracheophyta</taxon>
        <taxon>Spermatophyta</taxon>
        <taxon>Magnoliopsida</taxon>
        <taxon>eudicotyledons</taxon>
        <taxon>Gunneridae</taxon>
        <taxon>Pentapetalae</taxon>
        <taxon>asterids</taxon>
        <taxon>lamiids</taxon>
        <taxon>Lamiales</taxon>
        <taxon>Orobanchaceae</taxon>
        <taxon>Pedicularideae</taxon>
        <taxon>Castillejinae</taxon>
        <taxon>Castilleja</taxon>
    </lineage>
</organism>
<evidence type="ECO:0000256" key="3">
    <source>
        <dbReference type="ARBA" id="ARBA00023027"/>
    </source>
</evidence>
<dbReference type="Pfam" id="PF02826">
    <property type="entry name" value="2-Hacid_dh_C"/>
    <property type="match status" value="1"/>
</dbReference>
<dbReference type="SUPFAM" id="SSF52283">
    <property type="entry name" value="Formate/glycerate dehydrogenase catalytic domain-like"/>
    <property type="match status" value="1"/>
</dbReference>
<dbReference type="InterPro" id="IPR036291">
    <property type="entry name" value="NAD(P)-bd_dom_sf"/>
</dbReference>
<evidence type="ECO:0000259" key="5">
    <source>
        <dbReference type="Pfam" id="PF00389"/>
    </source>
</evidence>
<evidence type="ECO:0000256" key="1">
    <source>
        <dbReference type="ARBA" id="ARBA00022857"/>
    </source>
</evidence>
<evidence type="ECO:0000256" key="2">
    <source>
        <dbReference type="ARBA" id="ARBA00023002"/>
    </source>
</evidence>
<dbReference type="Proteomes" id="UP001632038">
    <property type="component" value="Unassembled WGS sequence"/>
</dbReference>
<evidence type="ECO:0000313" key="8">
    <source>
        <dbReference type="Proteomes" id="UP001632038"/>
    </source>
</evidence>
<keyword evidence="1" id="KW-0521">NADP</keyword>
<dbReference type="PANTHER" id="PTHR10996">
    <property type="entry name" value="2-HYDROXYACID DEHYDROGENASE-RELATED"/>
    <property type="match status" value="1"/>
</dbReference>
<keyword evidence="8" id="KW-1185">Reference proteome</keyword>
<dbReference type="AlphaFoldDB" id="A0ABD3C3X9"/>
<dbReference type="PANTHER" id="PTHR10996:SF270">
    <property type="entry name" value="GLYOXYLATE_HYDROXYPYRUVATE REDUCTASE HPR3-LIKE"/>
    <property type="match status" value="1"/>
</dbReference>
<keyword evidence="3" id="KW-0520">NAD</keyword>
<dbReference type="InterPro" id="IPR029752">
    <property type="entry name" value="D-isomer_DH_CS1"/>
</dbReference>
<dbReference type="CDD" id="cd12156">
    <property type="entry name" value="HPPR"/>
    <property type="match status" value="1"/>
</dbReference>
<comment type="similarity">
    <text evidence="4">Belongs to the D-isomer specific 2-hydroxyacid dehydrogenase family.</text>
</comment>
<dbReference type="Pfam" id="PF00389">
    <property type="entry name" value="2-Hacid_dh"/>
    <property type="match status" value="1"/>
</dbReference>
<protein>
    <submittedName>
        <fullName evidence="7">Uncharacterized protein</fullName>
    </submittedName>
</protein>
<dbReference type="EMBL" id="JAVIJP010000053">
    <property type="protein sequence ID" value="KAL3624485.1"/>
    <property type="molecule type" value="Genomic_DNA"/>
</dbReference>
<dbReference type="Gene3D" id="3.40.50.720">
    <property type="entry name" value="NAD(P)-binding Rossmann-like Domain"/>
    <property type="match status" value="2"/>
</dbReference>
<gene>
    <name evidence="7" type="ORF">CASFOL_031153</name>
</gene>
<evidence type="ECO:0000256" key="4">
    <source>
        <dbReference type="RuleBase" id="RU003719"/>
    </source>
</evidence>
<dbReference type="InterPro" id="IPR006139">
    <property type="entry name" value="D-isomer_2_OHA_DH_cat_dom"/>
</dbReference>
<dbReference type="PROSITE" id="PS00065">
    <property type="entry name" value="D_2_HYDROXYACID_DH_1"/>
    <property type="match status" value="1"/>
</dbReference>